<sequence>VVYVATSKFKSLWCRHSSYIRAVAMSTVNVHAAIPHAIFGIIIFTVTLH</sequence>
<dbReference type="AlphaFoldDB" id="A0A9N9NGV7"/>
<evidence type="ECO:0000313" key="2">
    <source>
        <dbReference type="EMBL" id="CAG8736573.1"/>
    </source>
</evidence>
<keyword evidence="1" id="KW-1133">Transmembrane helix</keyword>
<dbReference type="EMBL" id="CAJVPQ010013635">
    <property type="protein sequence ID" value="CAG8736573.1"/>
    <property type="molecule type" value="Genomic_DNA"/>
</dbReference>
<reference evidence="2" key="1">
    <citation type="submission" date="2021-06" db="EMBL/GenBank/DDBJ databases">
        <authorList>
            <person name="Kallberg Y."/>
            <person name="Tangrot J."/>
            <person name="Rosling A."/>
        </authorList>
    </citation>
    <scope>NUCLEOTIDE SEQUENCE</scope>
    <source>
        <strain evidence="2">UK204</strain>
    </source>
</reference>
<accession>A0A9N9NGV7</accession>
<gene>
    <name evidence="2" type="ORF">FCALED_LOCUS15340</name>
</gene>
<keyword evidence="1" id="KW-0812">Transmembrane</keyword>
<protein>
    <submittedName>
        <fullName evidence="2">9192_t:CDS:1</fullName>
    </submittedName>
</protein>
<comment type="caution">
    <text evidence="2">The sequence shown here is derived from an EMBL/GenBank/DDBJ whole genome shotgun (WGS) entry which is preliminary data.</text>
</comment>
<proteinExistence type="predicted"/>
<name>A0A9N9NGV7_9GLOM</name>
<keyword evidence="3" id="KW-1185">Reference proteome</keyword>
<keyword evidence="1" id="KW-0472">Membrane</keyword>
<dbReference type="Proteomes" id="UP000789570">
    <property type="component" value="Unassembled WGS sequence"/>
</dbReference>
<evidence type="ECO:0000256" key="1">
    <source>
        <dbReference type="SAM" id="Phobius"/>
    </source>
</evidence>
<feature type="non-terminal residue" evidence="2">
    <location>
        <position position="49"/>
    </location>
</feature>
<evidence type="ECO:0000313" key="3">
    <source>
        <dbReference type="Proteomes" id="UP000789570"/>
    </source>
</evidence>
<feature type="transmembrane region" description="Helical" evidence="1">
    <location>
        <begin position="28"/>
        <end position="48"/>
    </location>
</feature>
<organism evidence="2 3">
    <name type="scientific">Funneliformis caledonium</name>
    <dbReference type="NCBI Taxonomy" id="1117310"/>
    <lineage>
        <taxon>Eukaryota</taxon>
        <taxon>Fungi</taxon>
        <taxon>Fungi incertae sedis</taxon>
        <taxon>Mucoromycota</taxon>
        <taxon>Glomeromycotina</taxon>
        <taxon>Glomeromycetes</taxon>
        <taxon>Glomerales</taxon>
        <taxon>Glomeraceae</taxon>
        <taxon>Funneliformis</taxon>
    </lineage>
</organism>